<evidence type="ECO:0000313" key="2">
    <source>
        <dbReference type="EMBL" id="KAG2423854.1"/>
    </source>
</evidence>
<accession>A0A835VSH2</accession>
<dbReference type="Proteomes" id="UP000650467">
    <property type="component" value="Unassembled WGS sequence"/>
</dbReference>
<dbReference type="EMBL" id="JAEHOC010000073">
    <property type="protein sequence ID" value="KAG2423854.1"/>
    <property type="molecule type" value="Genomic_DNA"/>
</dbReference>
<gene>
    <name evidence="2" type="ORF">HXX76_015014</name>
</gene>
<evidence type="ECO:0000256" key="1">
    <source>
        <dbReference type="SAM" id="MobiDB-lite"/>
    </source>
</evidence>
<sequence>MALMELCDSHKDFAFAPGSGSVHLLLLGLLRGALPALVAAVQRRRLKVAFSVLQAVVDLATGAGRQLLRLTDLTAAATAAATASAGDDVGGAEASGMAGGGEVAAVLREQAAAAAAALVEPFADFAEQLHSRVLAAELPSRASVTTTPASGAAAASGDRSDRSKVGAWLLALLGALWPAWAPIGAPHSSALPSGGAGSARAAAAPAAGPGLGPAVEVAAARLAALLPYYLPAPPVWNPVTPPDADGTGPDEGSHAVGHCDSGALGVSWEGLWAAALAGAPLPRPPAAEGRDQDDDNGWDEGFDEPEEWTLSDPALARLGAAVVAWLDVCGGCSTSGGGSSSGGNSATLSHLHAAAASAAGCAARLPKGFLPCAPPADSEAAALYLLRFIEAHLDMSLGGSRDDGDGGGADDGCNGGSSGHTEPLTRALAMINAAALRLRFQRQQWHLPAPGLTHITAAAASADVRNRWEVLAGRLGAEGATEGWTAVVVALKCGDGAAGVGNVGSGHAEEVETAPAALPPLTTEVQRALLPLARRAAQRLLLCMDCAGSEALRRYCHDAWQALLSLLLPPVRAAVLSHCATALGSTPTVRSIVLQRLQREVAAASAAAAQATAAAAAASPGPAAQGEAPRSGAQGLPGAATAMGAAMVVAFGGPWVLRPVVHSLHALQRQAGALTSALTAAGAGTDVPSAPASETTHGPAAVGAVLDNADATVAALSVLRFMALRYAATGSSGTAVTNPRRAVLRAVQRHVVAPLRPLVSRVLEEMQRVAADAEAAAVPAAGDVMSAQLSAAVTAAAAAAGDRFAGNVAVLSGAVSGLTGVSRVAELLDYLQELLGC</sequence>
<dbReference type="OrthoDB" id="10520179at2759"/>
<keyword evidence="3" id="KW-1185">Reference proteome</keyword>
<feature type="region of interest" description="Disordered" evidence="1">
    <location>
        <begin position="282"/>
        <end position="306"/>
    </location>
</feature>
<dbReference type="AlphaFoldDB" id="A0A835VSH2"/>
<feature type="compositionally biased region" description="Acidic residues" evidence="1">
    <location>
        <begin position="291"/>
        <end position="306"/>
    </location>
</feature>
<proteinExistence type="predicted"/>
<feature type="compositionally biased region" description="Gly residues" evidence="1">
    <location>
        <begin position="406"/>
        <end position="418"/>
    </location>
</feature>
<reference evidence="2" key="1">
    <citation type="journal article" date="2020" name="bioRxiv">
        <title>Comparative genomics of Chlamydomonas.</title>
        <authorList>
            <person name="Craig R.J."/>
            <person name="Hasan A.R."/>
            <person name="Ness R.W."/>
            <person name="Keightley P.D."/>
        </authorList>
    </citation>
    <scope>NUCLEOTIDE SEQUENCE</scope>
    <source>
        <strain evidence="2">SAG 7.73</strain>
    </source>
</reference>
<organism evidence="2 3">
    <name type="scientific">Chlamydomonas incerta</name>
    <dbReference type="NCBI Taxonomy" id="51695"/>
    <lineage>
        <taxon>Eukaryota</taxon>
        <taxon>Viridiplantae</taxon>
        <taxon>Chlorophyta</taxon>
        <taxon>core chlorophytes</taxon>
        <taxon>Chlorophyceae</taxon>
        <taxon>CS clade</taxon>
        <taxon>Chlamydomonadales</taxon>
        <taxon>Chlamydomonadaceae</taxon>
        <taxon>Chlamydomonas</taxon>
    </lineage>
</organism>
<feature type="region of interest" description="Disordered" evidence="1">
    <location>
        <begin position="400"/>
        <end position="419"/>
    </location>
</feature>
<protein>
    <submittedName>
        <fullName evidence="2">Uncharacterized protein</fullName>
    </submittedName>
</protein>
<evidence type="ECO:0000313" key="3">
    <source>
        <dbReference type="Proteomes" id="UP000650467"/>
    </source>
</evidence>
<comment type="caution">
    <text evidence="2">The sequence shown here is derived from an EMBL/GenBank/DDBJ whole genome shotgun (WGS) entry which is preliminary data.</text>
</comment>
<name>A0A835VSH2_CHLIN</name>